<keyword evidence="1" id="KW-0732">Signal</keyword>
<dbReference type="EMBL" id="MCFF01000016">
    <property type="protein sequence ID" value="ORZ17513.1"/>
    <property type="molecule type" value="Genomic_DNA"/>
</dbReference>
<comment type="caution">
    <text evidence="2">The sequence shown here is derived from an EMBL/GenBank/DDBJ whole genome shotgun (WGS) entry which is preliminary data.</text>
</comment>
<dbReference type="Proteomes" id="UP000193648">
    <property type="component" value="Unassembled WGS sequence"/>
</dbReference>
<dbReference type="AlphaFoldDB" id="A0A1Y2GTI0"/>
<accession>A0A1Y2GTI0</accession>
<organism evidence="2 3">
    <name type="scientific">Lobosporangium transversale</name>
    <dbReference type="NCBI Taxonomy" id="64571"/>
    <lineage>
        <taxon>Eukaryota</taxon>
        <taxon>Fungi</taxon>
        <taxon>Fungi incertae sedis</taxon>
        <taxon>Mucoromycota</taxon>
        <taxon>Mortierellomycotina</taxon>
        <taxon>Mortierellomycetes</taxon>
        <taxon>Mortierellales</taxon>
        <taxon>Mortierellaceae</taxon>
        <taxon>Lobosporangium</taxon>
    </lineage>
</organism>
<dbReference type="RefSeq" id="XP_021881900.1">
    <property type="nucleotide sequence ID" value="XM_022023989.1"/>
</dbReference>
<feature type="non-terminal residue" evidence="2">
    <location>
        <position position="192"/>
    </location>
</feature>
<evidence type="ECO:0000313" key="2">
    <source>
        <dbReference type="EMBL" id="ORZ17513.1"/>
    </source>
</evidence>
<evidence type="ECO:0008006" key="4">
    <source>
        <dbReference type="Google" id="ProtNLM"/>
    </source>
</evidence>
<protein>
    <recommendedName>
        <fullName evidence="4">Ricin B lectin domain-containing protein</fullName>
    </recommendedName>
</protein>
<proteinExistence type="predicted"/>
<feature type="signal peptide" evidence="1">
    <location>
        <begin position="1"/>
        <end position="20"/>
    </location>
</feature>
<name>A0A1Y2GTI0_9FUNG</name>
<dbReference type="InParanoid" id="A0A1Y2GTI0"/>
<evidence type="ECO:0000256" key="1">
    <source>
        <dbReference type="SAM" id="SignalP"/>
    </source>
</evidence>
<keyword evidence="3" id="KW-1185">Reference proteome</keyword>
<dbReference type="GeneID" id="33565833"/>
<dbReference type="OrthoDB" id="2422126at2759"/>
<evidence type="ECO:0000313" key="3">
    <source>
        <dbReference type="Proteomes" id="UP000193648"/>
    </source>
</evidence>
<reference evidence="2 3" key="1">
    <citation type="submission" date="2016-07" db="EMBL/GenBank/DDBJ databases">
        <title>Pervasive Adenine N6-methylation of Active Genes in Fungi.</title>
        <authorList>
            <consortium name="DOE Joint Genome Institute"/>
            <person name="Mondo S.J."/>
            <person name="Dannebaum R.O."/>
            <person name="Kuo R.C."/>
            <person name="Labutti K."/>
            <person name="Haridas S."/>
            <person name="Kuo A."/>
            <person name="Salamov A."/>
            <person name="Ahrendt S.R."/>
            <person name="Lipzen A."/>
            <person name="Sullivan W."/>
            <person name="Andreopoulos W.B."/>
            <person name="Clum A."/>
            <person name="Lindquist E."/>
            <person name="Daum C."/>
            <person name="Ramamoorthy G.K."/>
            <person name="Gryganskyi A."/>
            <person name="Culley D."/>
            <person name="Magnuson J.K."/>
            <person name="James T.Y."/>
            <person name="O'Malley M.A."/>
            <person name="Stajich J.E."/>
            <person name="Spatafora J.W."/>
            <person name="Visel A."/>
            <person name="Grigoriev I.V."/>
        </authorList>
    </citation>
    <scope>NUCLEOTIDE SEQUENCE [LARGE SCALE GENOMIC DNA]</scope>
    <source>
        <strain evidence="2 3">NRRL 3116</strain>
    </source>
</reference>
<gene>
    <name evidence="2" type="ORF">BCR41DRAFT_352618</name>
</gene>
<sequence>MHQVAVLLIAILAIISVAIAEPLLQDGYYRIYKGTFHVPARNRYFTAYPDARTGSVRLELKDEGKLQVWRLRNHSKGRVSLEVYDKDADERKYLSEGRSGALPGAHLGVTEERQRWFITKVGVSSYTRYMLTHPRKFDNQTLVVSESGSDEDKINFVSFRYEGQEGYTQAWKFAKVNINDSEGDKHNDDEDD</sequence>
<feature type="chain" id="PRO_5013073370" description="Ricin B lectin domain-containing protein" evidence="1">
    <location>
        <begin position="21"/>
        <end position="192"/>
    </location>
</feature>